<evidence type="ECO:0000313" key="12">
    <source>
        <dbReference type="Proteomes" id="UP001159659"/>
    </source>
</evidence>
<dbReference type="GO" id="GO:0046872">
    <property type="term" value="F:metal ion binding"/>
    <property type="evidence" value="ECO:0007669"/>
    <property type="project" value="UniProtKB-KW"/>
</dbReference>
<reference evidence="11" key="1">
    <citation type="submission" date="2022-12" db="EMBL/GenBank/DDBJ databases">
        <authorList>
            <person name="Webb A."/>
        </authorList>
    </citation>
    <scope>NUCLEOTIDE SEQUENCE</scope>
    <source>
        <strain evidence="11">Pf2</strain>
    </source>
</reference>
<dbReference type="InterPro" id="IPR057670">
    <property type="entry name" value="SH3_retrovirus"/>
</dbReference>
<evidence type="ECO:0000256" key="4">
    <source>
        <dbReference type="ARBA" id="ARBA00022801"/>
    </source>
</evidence>
<evidence type="ECO:0000256" key="7">
    <source>
        <dbReference type="ARBA" id="ARBA00022918"/>
    </source>
</evidence>
<keyword evidence="3" id="KW-0255">Endonuclease</keyword>
<keyword evidence="8" id="KW-0808">Transferase</keyword>
<keyword evidence="8" id="KW-0548">Nucleotidyltransferase</keyword>
<evidence type="ECO:0000256" key="8">
    <source>
        <dbReference type="ARBA" id="ARBA00022932"/>
    </source>
</evidence>
<accession>A0AAV0TD83</accession>
<dbReference type="AlphaFoldDB" id="A0AAV0TD83"/>
<gene>
    <name evidence="11" type="ORF">PFR002_LOCUS3895</name>
</gene>
<keyword evidence="2" id="KW-0479">Metal-binding</keyword>
<name>A0AAV0TD83_9STRA</name>
<dbReference type="GO" id="GO:0006310">
    <property type="term" value="P:DNA recombination"/>
    <property type="evidence" value="ECO:0007669"/>
    <property type="project" value="UniProtKB-KW"/>
</dbReference>
<keyword evidence="5" id="KW-0460">Magnesium</keyword>
<keyword evidence="6" id="KW-0229">DNA integration</keyword>
<protein>
    <recommendedName>
        <fullName evidence="10">Retroviral polymerase SH3-like domain-containing protein</fullName>
    </recommendedName>
</protein>
<evidence type="ECO:0000256" key="2">
    <source>
        <dbReference type="ARBA" id="ARBA00022723"/>
    </source>
</evidence>
<evidence type="ECO:0000259" key="10">
    <source>
        <dbReference type="Pfam" id="PF25597"/>
    </source>
</evidence>
<keyword evidence="1" id="KW-0540">Nuclease</keyword>
<proteinExistence type="predicted"/>
<evidence type="ECO:0000313" key="11">
    <source>
        <dbReference type="EMBL" id="CAI5719928.1"/>
    </source>
</evidence>
<evidence type="ECO:0000256" key="3">
    <source>
        <dbReference type="ARBA" id="ARBA00022759"/>
    </source>
</evidence>
<dbReference type="EMBL" id="CANTFK010000633">
    <property type="protein sequence ID" value="CAI5719928.1"/>
    <property type="molecule type" value="Genomic_DNA"/>
</dbReference>
<dbReference type="GO" id="GO:0015074">
    <property type="term" value="P:DNA integration"/>
    <property type="evidence" value="ECO:0007669"/>
    <property type="project" value="UniProtKB-KW"/>
</dbReference>
<dbReference type="GO" id="GO:0003964">
    <property type="term" value="F:RNA-directed DNA polymerase activity"/>
    <property type="evidence" value="ECO:0007669"/>
    <property type="project" value="UniProtKB-KW"/>
</dbReference>
<evidence type="ECO:0000256" key="1">
    <source>
        <dbReference type="ARBA" id="ARBA00022722"/>
    </source>
</evidence>
<organism evidence="11 12">
    <name type="scientific">Peronospora farinosa</name>
    <dbReference type="NCBI Taxonomy" id="134698"/>
    <lineage>
        <taxon>Eukaryota</taxon>
        <taxon>Sar</taxon>
        <taxon>Stramenopiles</taxon>
        <taxon>Oomycota</taxon>
        <taxon>Peronosporomycetes</taxon>
        <taxon>Peronosporales</taxon>
        <taxon>Peronosporaceae</taxon>
        <taxon>Peronospora</taxon>
    </lineage>
</organism>
<keyword evidence="8" id="KW-0239">DNA-directed DNA polymerase</keyword>
<evidence type="ECO:0000256" key="6">
    <source>
        <dbReference type="ARBA" id="ARBA00022908"/>
    </source>
</evidence>
<evidence type="ECO:0000256" key="9">
    <source>
        <dbReference type="ARBA" id="ARBA00023172"/>
    </source>
</evidence>
<comment type="caution">
    <text evidence="11">The sequence shown here is derived from an EMBL/GenBank/DDBJ whole genome shotgun (WGS) entry which is preliminary data.</text>
</comment>
<evidence type="ECO:0000256" key="5">
    <source>
        <dbReference type="ARBA" id="ARBA00022842"/>
    </source>
</evidence>
<dbReference type="Pfam" id="PF25597">
    <property type="entry name" value="SH3_retrovirus"/>
    <property type="match status" value="1"/>
</dbReference>
<feature type="domain" description="Retroviral polymerase SH3-like" evidence="10">
    <location>
        <begin position="61"/>
        <end position="119"/>
    </location>
</feature>
<keyword evidence="7" id="KW-0695">RNA-directed DNA polymerase</keyword>
<dbReference type="GO" id="GO:0016787">
    <property type="term" value="F:hydrolase activity"/>
    <property type="evidence" value="ECO:0007669"/>
    <property type="project" value="UniProtKB-KW"/>
</dbReference>
<sequence length="216" mass="24564">MIRCMIFGSGVPLMYWSEAAEYATYILNRSPTRSNPGRVSPIELLTKTQTSLNDIVVFGSPCMAWRDPKKKSLERHAEKALILMKNDETKGYKILLLKDRVVTITRHVSNIETLNDESNKKIVQSLKDDEEDESEQLALERTTCEENNNLCNEDCNKNEIDTRKSNDEFAGKIVPRKSGRRSKKTPKAAALKKADLLTKTLNAPRILELRKQIGLK</sequence>
<dbReference type="PANTHER" id="PTHR42648:SF11">
    <property type="entry name" value="TRANSPOSON TY4-P GAG-POL POLYPROTEIN"/>
    <property type="match status" value="1"/>
</dbReference>
<dbReference type="GO" id="GO:0004519">
    <property type="term" value="F:endonuclease activity"/>
    <property type="evidence" value="ECO:0007669"/>
    <property type="project" value="UniProtKB-KW"/>
</dbReference>
<dbReference type="InterPro" id="IPR039537">
    <property type="entry name" value="Retrotran_Ty1/copia-like"/>
</dbReference>
<dbReference type="PANTHER" id="PTHR42648">
    <property type="entry name" value="TRANSPOSASE, PUTATIVE-RELATED"/>
    <property type="match status" value="1"/>
</dbReference>
<dbReference type="GO" id="GO:0003887">
    <property type="term" value="F:DNA-directed DNA polymerase activity"/>
    <property type="evidence" value="ECO:0007669"/>
    <property type="project" value="UniProtKB-KW"/>
</dbReference>
<keyword evidence="9" id="KW-0233">DNA recombination</keyword>
<keyword evidence="4" id="KW-0378">Hydrolase</keyword>
<dbReference type="Proteomes" id="UP001159659">
    <property type="component" value="Unassembled WGS sequence"/>
</dbReference>